<protein>
    <submittedName>
        <fullName evidence="3">GerMN domain-containing protein</fullName>
    </submittedName>
</protein>
<dbReference type="PROSITE" id="PS51257">
    <property type="entry name" value="PROKAR_LIPOPROTEIN"/>
    <property type="match status" value="1"/>
</dbReference>
<feature type="domain" description="GerMN" evidence="2">
    <location>
        <begin position="242"/>
        <end position="331"/>
    </location>
</feature>
<name>A0ABV5WIH1_9BACI</name>
<feature type="compositionally biased region" description="Polar residues" evidence="1">
    <location>
        <begin position="342"/>
        <end position="351"/>
    </location>
</feature>
<dbReference type="Pfam" id="PF10646">
    <property type="entry name" value="Germane"/>
    <property type="match status" value="2"/>
</dbReference>
<organism evidence="3 4">
    <name type="scientific">Ectobacillus funiculus</name>
    <dbReference type="NCBI Taxonomy" id="137993"/>
    <lineage>
        <taxon>Bacteria</taxon>
        <taxon>Bacillati</taxon>
        <taxon>Bacillota</taxon>
        <taxon>Bacilli</taxon>
        <taxon>Bacillales</taxon>
        <taxon>Bacillaceae</taxon>
        <taxon>Ectobacillus</taxon>
    </lineage>
</organism>
<gene>
    <name evidence="3" type="ORF">ACFFMS_17330</name>
</gene>
<feature type="region of interest" description="Disordered" evidence="1">
    <location>
        <begin position="24"/>
        <end position="58"/>
    </location>
</feature>
<evidence type="ECO:0000313" key="4">
    <source>
        <dbReference type="Proteomes" id="UP001589609"/>
    </source>
</evidence>
<feature type="domain" description="GerMN" evidence="2">
    <location>
        <begin position="90"/>
        <end position="180"/>
    </location>
</feature>
<reference evidence="3 4" key="1">
    <citation type="submission" date="2024-09" db="EMBL/GenBank/DDBJ databases">
        <authorList>
            <person name="Sun Q."/>
            <person name="Mori K."/>
        </authorList>
    </citation>
    <scope>NUCLEOTIDE SEQUENCE [LARGE SCALE GENOMIC DNA]</scope>
    <source>
        <strain evidence="3 4">JCM 11201</strain>
    </source>
</reference>
<dbReference type="EMBL" id="JBHMAF010000108">
    <property type="protein sequence ID" value="MFB9760130.1"/>
    <property type="molecule type" value="Genomic_DNA"/>
</dbReference>
<dbReference type="InterPro" id="IPR019606">
    <property type="entry name" value="GerMN"/>
</dbReference>
<evidence type="ECO:0000256" key="1">
    <source>
        <dbReference type="SAM" id="MobiDB-lite"/>
    </source>
</evidence>
<accession>A0ABV5WIH1</accession>
<comment type="caution">
    <text evidence="3">The sequence shown here is derived from an EMBL/GenBank/DDBJ whole genome shotgun (WGS) entry which is preliminary data.</text>
</comment>
<sequence length="351" mass="38599">MRKWVVCTIVCTAVLAGCGIGGSKTSTEQIDPPKEVTYKDQEGASTKTEPTAKQGEKKQAVNRELYLVDKNGYVVPQTLAIPTPQDNAVIKQALQYLVKEGPVTGMLPNGFKAVLPADTEINGVDVKDGVAIADFSEEFKNYKKDEERRIVEAVTWTLTQFKEVKQVKFRINGKDLTVMPVNKTPIGNGVSREDGINFDDEQVADVTNTKPVTLYFLAQTNKQTYYYVPVTRRIANSEKNELTAVVKELVKGPSPESMLSSDLNPDVKLLGEPKYEGGKVTLNFNENIYGSPDKNIISTYVLNSLVLSLTEQKGIDSVSIEVNGKSDIANEQGQKLTKPVTRPQNVNTGSF</sequence>
<feature type="compositionally biased region" description="Basic and acidic residues" evidence="1">
    <location>
        <begin position="31"/>
        <end position="42"/>
    </location>
</feature>
<evidence type="ECO:0000313" key="3">
    <source>
        <dbReference type="EMBL" id="MFB9760130.1"/>
    </source>
</evidence>
<dbReference type="SMART" id="SM00909">
    <property type="entry name" value="Germane"/>
    <property type="match status" value="2"/>
</dbReference>
<evidence type="ECO:0000259" key="2">
    <source>
        <dbReference type="SMART" id="SM00909"/>
    </source>
</evidence>
<keyword evidence="4" id="KW-1185">Reference proteome</keyword>
<feature type="region of interest" description="Disordered" evidence="1">
    <location>
        <begin position="331"/>
        <end position="351"/>
    </location>
</feature>
<dbReference type="RefSeq" id="WP_379950459.1">
    <property type="nucleotide sequence ID" value="NZ_JBHMAF010000108.1"/>
</dbReference>
<proteinExistence type="predicted"/>
<dbReference type="Proteomes" id="UP001589609">
    <property type="component" value="Unassembled WGS sequence"/>
</dbReference>